<feature type="domain" description="Ig-like" evidence="4">
    <location>
        <begin position="117"/>
        <end position="203"/>
    </location>
</feature>
<dbReference type="CDD" id="cd00063">
    <property type="entry name" value="FN3"/>
    <property type="match status" value="2"/>
</dbReference>
<accession>A0A1B6E2C5</accession>
<dbReference type="GO" id="GO:0009653">
    <property type="term" value="P:anatomical structure morphogenesis"/>
    <property type="evidence" value="ECO:0007669"/>
    <property type="project" value="UniProtKB-ARBA"/>
</dbReference>
<dbReference type="PANTHER" id="PTHR13817:SF73">
    <property type="entry name" value="FIBRONECTIN TYPE-III DOMAIN-CONTAINING PROTEIN"/>
    <property type="match status" value="1"/>
</dbReference>
<dbReference type="GO" id="GO:0030154">
    <property type="term" value="P:cell differentiation"/>
    <property type="evidence" value="ECO:0007669"/>
    <property type="project" value="UniProtKB-ARBA"/>
</dbReference>
<reference evidence="6" key="1">
    <citation type="submission" date="2015-12" db="EMBL/GenBank/DDBJ databases">
        <title>De novo transcriptome assembly of four potential Pierce s Disease insect vectors from Arizona vineyards.</title>
        <authorList>
            <person name="Tassone E.E."/>
        </authorList>
    </citation>
    <scope>NUCLEOTIDE SEQUENCE</scope>
</reference>
<evidence type="ECO:0000256" key="3">
    <source>
        <dbReference type="ARBA" id="ARBA00023319"/>
    </source>
</evidence>
<dbReference type="SMART" id="SM00409">
    <property type="entry name" value="IG"/>
    <property type="match status" value="1"/>
</dbReference>
<dbReference type="InterPro" id="IPR007110">
    <property type="entry name" value="Ig-like_dom"/>
</dbReference>
<dbReference type="InterPro" id="IPR003598">
    <property type="entry name" value="Ig_sub2"/>
</dbReference>
<dbReference type="SMART" id="SM00060">
    <property type="entry name" value="FN3"/>
    <property type="match status" value="2"/>
</dbReference>
<dbReference type="Gene3D" id="2.60.40.10">
    <property type="entry name" value="Immunoglobulins"/>
    <property type="match status" value="4"/>
</dbReference>
<dbReference type="SUPFAM" id="SSF48726">
    <property type="entry name" value="Immunoglobulin"/>
    <property type="match status" value="1"/>
</dbReference>
<dbReference type="InterPro" id="IPR013783">
    <property type="entry name" value="Ig-like_fold"/>
</dbReference>
<feature type="non-terminal residue" evidence="6">
    <location>
        <position position="344"/>
    </location>
</feature>
<dbReference type="AlphaFoldDB" id="A0A1B6E2C5"/>
<dbReference type="InterPro" id="IPR013098">
    <property type="entry name" value="Ig_I-set"/>
</dbReference>
<keyword evidence="2" id="KW-1015">Disulfide bond</keyword>
<dbReference type="InterPro" id="IPR003961">
    <property type="entry name" value="FN3_dom"/>
</dbReference>
<dbReference type="PANTHER" id="PTHR13817">
    <property type="entry name" value="TITIN"/>
    <property type="match status" value="1"/>
</dbReference>
<feature type="domain" description="Fibronectin type-III" evidence="5">
    <location>
        <begin position="207"/>
        <end position="300"/>
    </location>
</feature>
<evidence type="ECO:0008006" key="7">
    <source>
        <dbReference type="Google" id="ProtNLM"/>
    </source>
</evidence>
<evidence type="ECO:0000256" key="2">
    <source>
        <dbReference type="ARBA" id="ARBA00023157"/>
    </source>
</evidence>
<protein>
    <recommendedName>
        <fullName evidence="7">Down syndrome cell adhesion molecule</fullName>
    </recommendedName>
</protein>
<dbReference type="PROSITE" id="PS50853">
    <property type="entry name" value="FN3"/>
    <property type="match status" value="2"/>
</dbReference>
<keyword evidence="3" id="KW-0393">Immunoglobulin domain</keyword>
<dbReference type="SUPFAM" id="SSF49265">
    <property type="entry name" value="Fibronectin type III"/>
    <property type="match status" value="2"/>
</dbReference>
<gene>
    <name evidence="6" type="ORF">g.45117</name>
</gene>
<dbReference type="PROSITE" id="PS50835">
    <property type="entry name" value="IG_LIKE"/>
    <property type="match status" value="1"/>
</dbReference>
<dbReference type="EMBL" id="GEDC01005228">
    <property type="protein sequence ID" value="JAS32070.1"/>
    <property type="molecule type" value="Transcribed_RNA"/>
</dbReference>
<dbReference type="SMART" id="SM00408">
    <property type="entry name" value="IGc2"/>
    <property type="match status" value="1"/>
</dbReference>
<feature type="domain" description="Fibronectin type-III" evidence="5">
    <location>
        <begin position="20"/>
        <end position="117"/>
    </location>
</feature>
<dbReference type="FunFam" id="2.60.40.10:FF:000032">
    <property type="entry name" value="palladin isoform X1"/>
    <property type="match status" value="1"/>
</dbReference>
<keyword evidence="1" id="KW-0677">Repeat</keyword>
<evidence type="ECO:0000259" key="4">
    <source>
        <dbReference type="PROSITE" id="PS50835"/>
    </source>
</evidence>
<dbReference type="InterPro" id="IPR036116">
    <property type="entry name" value="FN3_sf"/>
</dbReference>
<dbReference type="Pfam" id="PF07679">
    <property type="entry name" value="I-set"/>
    <property type="match status" value="1"/>
</dbReference>
<evidence type="ECO:0000313" key="6">
    <source>
        <dbReference type="EMBL" id="JAS32070.1"/>
    </source>
</evidence>
<dbReference type="InterPro" id="IPR050964">
    <property type="entry name" value="Striated_Muscle_Regulatory"/>
</dbReference>
<sequence length="344" mass="38392">GDGVKSAPVYCRSAEDMPSAPADIKVASSSPNKISVSWLPPKFKNGEIIAYTFYMGVVDDGTEEGIHKRILSPTSDLHETAKLQEAVTYQFWVTASTKVGEGESTRVLTIKPTTKVPAKIMSFSTQITSPWKQNITLHCRAVGIPSPQLIWRLHGKLLQSNGRYQINHEGTLYIRELQHTDGGNYTCSVENENGQDEIVYTVRVRVPPDPPVLSVMNSESDTLHLKWTDTVQKDIPILGYVINYKRDHGDWEELRIASNSDSHVLRNLWCGTRYQLYITAYNKIGTGLPCDIVNAYTKGTAPVMPKATQLITVNSTAVTVWLDAWGDGGCPILYFIVEYREEAR</sequence>
<name>A0A1B6E2C5_9HEMI</name>
<dbReference type="InterPro" id="IPR036179">
    <property type="entry name" value="Ig-like_dom_sf"/>
</dbReference>
<dbReference type="Pfam" id="PF00041">
    <property type="entry name" value="fn3"/>
    <property type="match status" value="2"/>
</dbReference>
<evidence type="ECO:0000256" key="1">
    <source>
        <dbReference type="ARBA" id="ARBA00022737"/>
    </source>
</evidence>
<dbReference type="InterPro" id="IPR003599">
    <property type="entry name" value="Ig_sub"/>
</dbReference>
<proteinExistence type="predicted"/>
<feature type="non-terminal residue" evidence="6">
    <location>
        <position position="1"/>
    </location>
</feature>
<organism evidence="6">
    <name type="scientific">Clastoptera arizonana</name>
    <name type="common">Arizona spittle bug</name>
    <dbReference type="NCBI Taxonomy" id="38151"/>
    <lineage>
        <taxon>Eukaryota</taxon>
        <taxon>Metazoa</taxon>
        <taxon>Ecdysozoa</taxon>
        <taxon>Arthropoda</taxon>
        <taxon>Hexapoda</taxon>
        <taxon>Insecta</taxon>
        <taxon>Pterygota</taxon>
        <taxon>Neoptera</taxon>
        <taxon>Paraneoptera</taxon>
        <taxon>Hemiptera</taxon>
        <taxon>Auchenorrhyncha</taxon>
        <taxon>Cercopoidea</taxon>
        <taxon>Clastopteridae</taxon>
        <taxon>Clastoptera</taxon>
    </lineage>
</organism>
<evidence type="ECO:0000259" key="5">
    <source>
        <dbReference type="PROSITE" id="PS50853"/>
    </source>
</evidence>